<evidence type="ECO:0000313" key="2">
    <source>
        <dbReference type="EMBL" id="MDN3706309.1"/>
    </source>
</evidence>
<dbReference type="Pfam" id="PF10099">
    <property type="entry name" value="RskA_C"/>
    <property type="match status" value="1"/>
</dbReference>
<proteinExistence type="predicted"/>
<evidence type="ECO:0000313" key="3">
    <source>
        <dbReference type="Proteomes" id="UP001242368"/>
    </source>
</evidence>
<dbReference type="InterPro" id="IPR051474">
    <property type="entry name" value="Anti-sigma-K/W_factor"/>
</dbReference>
<feature type="domain" description="Anti-sigma K factor RskA C-terminal" evidence="1">
    <location>
        <begin position="117"/>
        <end position="264"/>
    </location>
</feature>
<keyword evidence="3" id="KW-1185">Reference proteome</keyword>
<gene>
    <name evidence="2" type="ORF">QW060_04125</name>
</gene>
<evidence type="ECO:0000259" key="1">
    <source>
        <dbReference type="Pfam" id="PF10099"/>
    </source>
</evidence>
<protein>
    <submittedName>
        <fullName evidence="2">Anti-sigma factor</fullName>
    </submittedName>
</protein>
<dbReference type="RefSeq" id="WP_290362389.1">
    <property type="nucleotide sequence ID" value="NZ_JAUFQU010000001.1"/>
</dbReference>
<dbReference type="EMBL" id="JAUFQU010000001">
    <property type="protein sequence ID" value="MDN3706309.1"/>
    <property type="molecule type" value="Genomic_DNA"/>
</dbReference>
<accession>A0ABT8CP78</accession>
<reference evidence="3" key="1">
    <citation type="journal article" date="2019" name="Int. J. Syst. Evol. Microbiol.">
        <title>The Global Catalogue of Microorganisms (GCM) 10K type strain sequencing project: providing services to taxonomists for standard genome sequencing and annotation.</title>
        <authorList>
            <consortium name="The Broad Institute Genomics Platform"/>
            <consortium name="The Broad Institute Genome Sequencing Center for Infectious Disease"/>
            <person name="Wu L."/>
            <person name="Ma J."/>
        </authorList>
    </citation>
    <scope>NUCLEOTIDE SEQUENCE [LARGE SCALE GENOMIC DNA]</scope>
    <source>
        <strain evidence="3">CECT 7184</strain>
    </source>
</reference>
<sequence length="274" mass="30458">MNIKEYISSGIIESYILGLATPEEASILECIQKNNEEVRLLIAETQKSLEELATRQAEVPATGLKSAIWDAIQKSESTQDTSSSFTTNSKPIQISDTVTAQAVSEQKNNSSLFMKIAASLLLVASIGYNFVQMNDRAASKSVQLAMEEENAVLLRDKNALEEKWNMMNDPNMTMIALKGVEKHPEMKAHVFWKKDTKETYLSLENLPKPPENMQYQLWAIVDGKPVDIGTYALNSTHVEKMKKVENAQAFAITLEKEGGNATPTMENMYVMGGV</sequence>
<dbReference type="PANTHER" id="PTHR37461:SF1">
    <property type="entry name" value="ANTI-SIGMA-K FACTOR RSKA"/>
    <property type="match status" value="1"/>
</dbReference>
<dbReference type="Proteomes" id="UP001242368">
    <property type="component" value="Unassembled WGS sequence"/>
</dbReference>
<comment type="caution">
    <text evidence="2">The sequence shown here is derived from an EMBL/GenBank/DDBJ whole genome shotgun (WGS) entry which is preliminary data.</text>
</comment>
<dbReference type="InterPro" id="IPR018764">
    <property type="entry name" value="RskA_C"/>
</dbReference>
<organism evidence="2 3">
    <name type="scientific">Paenimyroides ceti</name>
    <dbReference type="NCBI Taxonomy" id="395087"/>
    <lineage>
        <taxon>Bacteria</taxon>
        <taxon>Pseudomonadati</taxon>
        <taxon>Bacteroidota</taxon>
        <taxon>Flavobacteriia</taxon>
        <taxon>Flavobacteriales</taxon>
        <taxon>Flavobacteriaceae</taxon>
        <taxon>Paenimyroides</taxon>
    </lineage>
</organism>
<dbReference type="PANTHER" id="PTHR37461">
    <property type="entry name" value="ANTI-SIGMA-K FACTOR RSKA"/>
    <property type="match status" value="1"/>
</dbReference>
<name>A0ABT8CP78_9FLAO</name>